<dbReference type="EMBL" id="JBHSOD010000060">
    <property type="protein sequence ID" value="MFC5889625.1"/>
    <property type="molecule type" value="Genomic_DNA"/>
</dbReference>
<comment type="caution">
    <text evidence="2">The sequence shown here is derived from an EMBL/GenBank/DDBJ whole genome shotgun (WGS) entry which is preliminary data.</text>
</comment>
<keyword evidence="1" id="KW-1133">Transmembrane helix</keyword>
<evidence type="ECO:0000313" key="2">
    <source>
        <dbReference type="EMBL" id="MFC5889625.1"/>
    </source>
</evidence>
<evidence type="ECO:0000313" key="3">
    <source>
        <dbReference type="Proteomes" id="UP001596067"/>
    </source>
</evidence>
<sequence>MRGPGGWLRRTRWGLIGALACLLPAAAGHVAAGEHLPGTGLLAVLLAALAVPGAALSGSRHRWRFEAVVTVLGLLQITLHHSFHRLAPPAHAEATLSGWLCGPAHAGTDTGMAMGMGMGMGMEDMAGMPSDALGLPAAVGGHGTGGSMAAWHTLATTASALCLIHGERVLRRLARPTVPPRFPLLVGLIGAPFLVPERPLPPSPAPARCAIGVLLARSLPRRGPPAARA</sequence>
<evidence type="ECO:0008006" key="4">
    <source>
        <dbReference type="Google" id="ProtNLM"/>
    </source>
</evidence>
<organism evidence="2 3">
    <name type="scientific">Kitasatospora aburaviensis</name>
    <dbReference type="NCBI Taxonomy" id="67265"/>
    <lineage>
        <taxon>Bacteria</taxon>
        <taxon>Bacillati</taxon>
        <taxon>Actinomycetota</taxon>
        <taxon>Actinomycetes</taxon>
        <taxon>Kitasatosporales</taxon>
        <taxon>Streptomycetaceae</taxon>
        <taxon>Kitasatospora</taxon>
    </lineage>
</organism>
<protein>
    <recommendedName>
        <fullName evidence="4">Integral membrane protein</fullName>
    </recommendedName>
</protein>
<reference evidence="3" key="1">
    <citation type="journal article" date="2019" name="Int. J. Syst. Evol. Microbiol.">
        <title>The Global Catalogue of Microorganisms (GCM) 10K type strain sequencing project: providing services to taxonomists for standard genome sequencing and annotation.</title>
        <authorList>
            <consortium name="The Broad Institute Genomics Platform"/>
            <consortium name="The Broad Institute Genome Sequencing Center for Infectious Disease"/>
            <person name="Wu L."/>
            <person name="Ma J."/>
        </authorList>
    </citation>
    <scope>NUCLEOTIDE SEQUENCE [LARGE SCALE GENOMIC DNA]</scope>
    <source>
        <strain evidence="3">CGMCC 4.1469</strain>
    </source>
</reference>
<proteinExistence type="predicted"/>
<keyword evidence="1" id="KW-0812">Transmembrane</keyword>
<dbReference type="RefSeq" id="WP_313761465.1">
    <property type="nucleotide sequence ID" value="NZ_JBHSOD010000060.1"/>
</dbReference>
<evidence type="ECO:0000256" key="1">
    <source>
        <dbReference type="SAM" id="Phobius"/>
    </source>
</evidence>
<gene>
    <name evidence="2" type="ORF">ACFP0N_32135</name>
</gene>
<name>A0ABW1F6V1_9ACTN</name>
<accession>A0ABW1F6V1</accession>
<keyword evidence="1" id="KW-0472">Membrane</keyword>
<keyword evidence="3" id="KW-1185">Reference proteome</keyword>
<dbReference type="Proteomes" id="UP001596067">
    <property type="component" value="Unassembled WGS sequence"/>
</dbReference>
<feature type="transmembrane region" description="Helical" evidence="1">
    <location>
        <begin position="38"/>
        <end position="56"/>
    </location>
</feature>